<dbReference type="AlphaFoldDB" id="A0A5E4FTV5"/>
<dbReference type="Proteomes" id="UP000327085">
    <property type="component" value="Chromosome 4"/>
</dbReference>
<evidence type="ECO:0000313" key="1">
    <source>
        <dbReference type="EMBL" id="VVA30882.1"/>
    </source>
</evidence>
<evidence type="ECO:0000313" key="2">
    <source>
        <dbReference type="Proteomes" id="UP000327085"/>
    </source>
</evidence>
<dbReference type="EMBL" id="CABIKO010000199">
    <property type="protein sequence ID" value="VVA30882.1"/>
    <property type="molecule type" value="Genomic_DNA"/>
</dbReference>
<dbReference type="Gramene" id="VVA30882">
    <property type="protein sequence ID" value="VVA30882"/>
    <property type="gene ID" value="Prudul26B005009"/>
</dbReference>
<gene>
    <name evidence="1" type="ORF">ALMOND_2B005009</name>
</gene>
<proteinExistence type="predicted"/>
<name>A0A5E4FTV5_PRUDU</name>
<accession>A0A5E4FTV5</accession>
<dbReference type="InParanoid" id="A0A5E4FTV5"/>
<organism evidence="1 2">
    <name type="scientific">Prunus dulcis</name>
    <name type="common">Almond</name>
    <name type="synonym">Amygdalus dulcis</name>
    <dbReference type="NCBI Taxonomy" id="3755"/>
    <lineage>
        <taxon>Eukaryota</taxon>
        <taxon>Viridiplantae</taxon>
        <taxon>Streptophyta</taxon>
        <taxon>Embryophyta</taxon>
        <taxon>Tracheophyta</taxon>
        <taxon>Spermatophyta</taxon>
        <taxon>Magnoliopsida</taxon>
        <taxon>eudicotyledons</taxon>
        <taxon>Gunneridae</taxon>
        <taxon>Pentapetalae</taxon>
        <taxon>rosids</taxon>
        <taxon>fabids</taxon>
        <taxon>Rosales</taxon>
        <taxon>Rosaceae</taxon>
        <taxon>Amygdaloideae</taxon>
        <taxon>Amygdaleae</taxon>
        <taxon>Prunus</taxon>
    </lineage>
</organism>
<sequence>MASFRPCGGEVSALSLSKCEVDFGFTKKNKSYKVFMEANAQETGPLTHEEHTVFLMIWLCKYVFCMASAQVTFEVQPLAEALAKGQRSLQRGVTQPNECNATGAIWLFQLWLQVYFPEVRPAHDRFAPNSLIGVNLLSLPLSGLKVEDYLGILYNCEGRSPDKFSVCLDQEFPSYLGLKLNSPFPADNSRDAFRKSLWASILLSRDLHIGLSMGTHANDPCRVEDANINSTTHFVTWWKHVARDWFTSAADIIFAKLFQKWLSTIKDATSCKSVSKRYCGCLIFPLTPSVEIPLVELQLPRPKFGCPSVARRVPGCARRKFA</sequence>
<protein>
    <submittedName>
        <fullName evidence="1">PREDICTED: LOC110762039 isoform</fullName>
    </submittedName>
</protein>
<reference evidence="2" key="1">
    <citation type="journal article" date="2020" name="Plant J.">
        <title>Transposons played a major role in the diversification between the closely related almond and peach genomes: results from the almond genome sequence.</title>
        <authorList>
            <person name="Alioto T."/>
            <person name="Alexiou K.G."/>
            <person name="Bardil A."/>
            <person name="Barteri F."/>
            <person name="Castanera R."/>
            <person name="Cruz F."/>
            <person name="Dhingra A."/>
            <person name="Duval H."/>
            <person name="Fernandez I Marti A."/>
            <person name="Frias L."/>
            <person name="Galan B."/>
            <person name="Garcia J.L."/>
            <person name="Howad W."/>
            <person name="Gomez-Garrido J."/>
            <person name="Gut M."/>
            <person name="Julca I."/>
            <person name="Morata J."/>
            <person name="Puigdomenech P."/>
            <person name="Ribeca P."/>
            <person name="Rubio Cabetas M.J."/>
            <person name="Vlasova A."/>
            <person name="Wirthensohn M."/>
            <person name="Garcia-Mas J."/>
            <person name="Gabaldon T."/>
            <person name="Casacuberta J.M."/>
            <person name="Arus P."/>
        </authorList>
    </citation>
    <scope>NUCLEOTIDE SEQUENCE [LARGE SCALE GENOMIC DNA]</scope>
    <source>
        <strain evidence="2">cv. Texas</strain>
    </source>
</reference>